<feature type="compositionally biased region" description="Basic and acidic residues" evidence="3">
    <location>
        <begin position="356"/>
        <end position="365"/>
    </location>
</feature>
<protein>
    <recommendedName>
        <fullName evidence="4">Alpha/beta hydrolase fold-3 domain-containing protein</fullName>
    </recommendedName>
</protein>
<dbReference type="PANTHER" id="PTHR48081:SF26">
    <property type="entry name" value="ALPHA_BETA HYDROLASE FOLD-3 DOMAIN-CONTAINING PROTEIN"/>
    <property type="match status" value="1"/>
</dbReference>
<evidence type="ECO:0000313" key="5">
    <source>
        <dbReference type="EMBL" id="KAJ3262579.1"/>
    </source>
</evidence>
<dbReference type="SUPFAM" id="SSF53474">
    <property type="entry name" value="alpha/beta-Hydrolases"/>
    <property type="match status" value="1"/>
</dbReference>
<dbReference type="GO" id="GO:0008017">
    <property type="term" value="F:microtubule binding"/>
    <property type="evidence" value="ECO:0007669"/>
    <property type="project" value="InterPro"/>
</dbReference>
<sequence>MLNIPRVQQWSRIPNPNTSPKATVTTEKCRIRQEAIDFMVATSEHVPANAKSTDRLIPGEWVSDGKSADHPNVVYLLHGGIMERKIAYYIAKAGSTRTFAIAYRLSPQFEFPCAVIDAISGYLHLLDLGYEPGNIIFSGSSAGGGLAMATLLAIREMGLPLPGGAALISPWVDLEHSFPSFTKNELTDYLPSDHNLAFGDSLGNLNLPFLIQVGKAERLYDEDVELAKRLTDENPYYGAILEAYEEQVHVFHLFHFLPQSRLAFERIGQFVRNTFLGLKFTPAVVTVDTRCKEMLQILKFNEELVNAENRLKEMEHELDSDFESLKEGERLLDNLQKQRDLLLDIISKVPPHLFDQKSEPEHEVAGPESPPKRKRKIAIDPVTEPELATVPKYVNTMIGELNILLQEKEQLLNIPQSKMTKSQKDIYWEHKELGTEETKGKMYLLEKDLQKRAWSSKSPFVYNAAGRNLIVILRALGKIKEVRGGGHTRIVVI</sequence>
<dbReference type="Gene3D" id="3.40.50.1820">
    <property type="entry name" value="alpha/beta hydrolase"/>
    <property type="match status" value="1"/>
</dbReference>
<keyword evidence="6" id="KW-1185">Reference proteome</keyword>
<dbReference type="InterPro" id="IPR029058">
    <property type="entry name" value="AB_hydrolase_fold"/>
</dbReference>
<dbReference type="InterPro" id="IPR050300">
    <property type="entry name" value="GDXG_lipolytic_enzyme"/>
</dbReference>
<name>A0AAD5UMY4_9FUNG</name>
<dbReference type="Gene3D" id="1.10.10.1890">
    <property type="entry name" value="Ska1 microtubule binding domain-like"/>
    <property type="match status" value="1"/>
</dbReference>
<proteinExistence type="predicted"/>
<dbReference type="EMBL" id="JADGKB010000001">
    <property type="protein sequence ID" value="KAJ3262579.1"/>
    <property type="molecule type" value="Genomic_DNA"/>
</dbReference>
<dbReference type="AlphaFoldDB" id="A0AAD5UMY4"/>
<dbReference type="GO" id="GO:0051301">
    <property type="term" value="P:cell division"/>
    <property type="evidence" value="ECO:0007669"/>
    <property type="project" value="InterPro"/>
</dbReference>
<feature type="region of interest" description="Disordered" evidence="3">
    <location>
        <begin position="356"/>
        <end position="380"/>
    </location>
</feature>
<dbReference type="InterPro" id="IPR009829">
    <property type="entry name" value="SKA1"/>
</dbReference>
<evidence type="ECO:0000256" key="1">
    <source>
        <dbReference type="ARBA" id="ARBA00022801"/>
    </source>
</evidence>
<comment type="caution">
    <text evidence="5">The sequence shown here is derived from an EMBL/GenBank/DDBJ whole genome shotgun (WGS) entry which is preliminary data.</text>
</comment>
<dbReference type="Proteomes" id="UP001210925">
    <property type="component" value="Unassembled WGS sequence"/>
</dbReference>
<keyword evidence="2" id="KW-0175">Coiled coil</keyword>
<dbReference type="GO" id="GO:0016787">
    <property type="term" value="F:hydrolase activity"/>
    <property type="evidence" value="ECO:0007669"/>
    <property type="project" value="UniProtKB-KW"/>
</dbReference>
<dbReference type="Pfam" id="PF07160">
    <property type="entry name" value="SKA1"/>
    <property type="match status" value="1"/>
</dbReference>
<dbReference type="GO" id="GO:0007059">
    <property type="term" value="P:chromosome segregation"/>
    <property type="evidence" value="ECO:0007669"/>
    <property type="project" value="InterPro"/>
</dbReference>
<organism evidence="5 6">
    <name type="scientific">Boothiomyces macroporosus</name>
    <dbReference type="NCBI Taxonomy" id="261099"/>
    <lineage>
        <taxon>Eukaryota</taxon>
        <taxon>Fungi</taxon>
        <taxon>Fungi incertae sedis</taxon>
        <taxon>Chytridiomycota</taxon>
        <taxon>Chytridiomycota incertae sedis</taxon>
        <taxon>Chytridiomycetes</taxon>
        <taxon>Rhizophydiales</taxon>
        <taxon>Terramycetaceae</taxon>
        <taxon>Boothiomyces</taxon>
    </lineage>
</organism>
<keyword evidence="1" id="KW-0378">Hydrolase</keyword>
<feature type="domain" description="Alpha/beta hydrolase fold-3" evidence="4">
    <location>
        <begin position="84"/>
        <end position="252"/>
    </location>
</feature>
<dbReference type="InterPro" id="IPR013094">
    <property type="entry name" value="AB_hydrolase_3"/>
</dbReference>
<dbReference type="InterPro" id="IPR042031">
    <property type="entry name" value="SKA1_MBD_sf"/>
</dbReference>
<evidence type="ECO:0000256" key="2">
    <source>
        <dbReference type="SAM" id="Coils"/>
    </source>
</evidence>
<evidence type="ECO:0000256" key="3">
    <source>
        <dbReference type="SAM" id="MobiDB-lite"/>
    </source>
</evidence>
<evidence type="ECO:0000313" key="6">
    <source>
        <dbReference type="Proteomes" id="UP001210925"/>
    </source>
</evidence>
<accession>A0AAD5UMY4</accession>
<evidence type="ECO:0000259" key="4">
    <source>
        <dbReference type="Pfam" id="PF07859"/>
    </source>
</evidence>
<gene>
    <name evidence="5" type="ORF">HK103_000108</name>
</gene>
<dbReference type="PANTHER" id="PTHR48081">
    <property type="entry name" value="AB HYDROLASE SUPERFAMILY PROTEIN C4A8.06C"/>
    <property type="match status" value="1"/>
</dbReference>
<dbReference type="Pfam" id="PF07859">
    <property type="entry name" value="Abhydrolase_3"/>
    <property type="match status" value="1"/>
</dbReference>
<reference evidence="5" key="1">
    <citation type="submission" date="2020-05" db="EMBL/GenBank/DDBJ databases">
        <title>Phylogenomic resolution of chytrid fungi.</title>
        <authorList>
            <person name="Stajich J.E."/>
            <person name="Amses K."/>
            <person name="Simmons R."/>
            <person name="Seto K."/>
            <person name="Myers J."/>
            <person name="Bonds A."/>
            <person name="Quandt C.A."/>
            <person name="Barry K."/>
            <person name="Liu P."/>
            <person name="Grigoriev I."/>
            <person name="Longcore J.E."/>
            <person name="James T.Y."/>
        </authorList>
    </citation>
    <scope>NUCLEOTIDE SEQUENCE</scope>
    <source>
        <strain evidence="5">PLAUS21</strain>
    </source>
</reference>
<feature type="coiled-coil region" evidence="2">
    <location>
        <begin position="297"/>
        <end position="345"/>
    </location>
</feature>